<dbReference type="GO" id="GO:0052621">
    <property type="term" value="F:diguanylate cyclase activity"/>
    <property type="evidence" value="ECO:0007669"/>
    <property type="project" value="TreeGrafter"/>
</dbReference>
<organism evidence="3 4">
    <name type="scientific">Megasphaera elsdenii DSM 20460</name>
    <dbReference type="NCBI Taxonomy" id="1064535"/>
    <lineage>
        <taxon>Bacteria</taxon>
        <taxon>Bacillati</taxon>
        <taxon>Bacillota</taxon>
        <taxon>Negativicutes</taxon>
        <taxon>Veillonellales</taxon>
        <taxon>Veillonellaceae</taxon>
        <taxon>Megasphaera</taxon>
    </lineage>
</organism>
<evidence type="ECO:0000259" key="2">
    <source>
        <dbReference type="PROSITE" id="PS50887"/>
    </source>
</evidence>
<dbReference type="InterPro" id="IPR043128">
    <property type="entry name" value="Rev_trsase/Diguanyl_cyclase"/>
</dbReference>
<gene>
    <name evidence="3" type="ORF">MELS_0309</name>
</gene>
<dbReference type="EMBL" id="HE576794">
    <property type="protein sequence ID" value="CCC72532.1"/>
    <property type="molecule type" value="Genomic_DNA"/>
</dbReference>
<feature type="transmembrane region" description="Helical" evidence="1">
    <location>
        <begin position="82"/>
        <end position="101"/>
    </location>
</feature>
<dbReference type="InterPro" id="IPR029787">
    <property type="entry name" value="Nucleotide_cyclase"/>
</dbReference>
<feature type="transmembrane region" description="Helical" evidence="1">
    <location>
        <begin position="43"/>
        <end position="62"/>
    </location>
</feature>
<dbReference type="STRING" id="1064535.MELS_0309"/>
<name>G0VLF2_MEGEL</name>
<dbReference type="GeneID" id="97493007"/>
<keyword evidence="4" id="KW-1185">Reference proteome</keyword>
<dbReference type="Gene3D" id="3.30.70.270">
    <property type="match status" value="1"/>
</dbReference>
<dbReference type="Proteomes" id="UP000010111">
    <property type="component" value="Chromosome"/>
</dbReference>
<feature type="transmembrane region" description="Helical" evidence="1">
    <location>
        <begin position="161"/>
        <end position="181"/>
    </location>
</feature>
<keyword evidence="1" id="KW-0812">Transmembrane</keyword>
<dbReference type="KEGG" id="med:MELS_0309"/>
<dbReference type="SUPFAM" id="SSF55073">
    <property type="entry name" value="Nucleotide cyclase"/>
    <property type="match status" value="1"/>
</dbReference>
<feature type="transmembrane region" description="Helical" evidence="1">
    <location>
        <begin position="193"/>
        <end position="214"/>
    </location>
</feature>
<dbReference type="Pfam" id="PF00990">
    <property type="entry name" value="GGDEF"/>
    <property type="match status" value="1"/>
</dbReference>
<dbReference type="AlphaFoldDB" id="G0VLF2"/>
<dbReference type="RefSeq" id="WP_014015277.1">
    <property type="nucleotide sequence ID" value="NC_015873.1"/>
</dbReference>
<feature type="transmembrane region" description="Helical" evidence="1">
    <location>
        <begin position="137"/>
        <end position="154"/>
    </location>
</feature>
<protein>
    <submittedName>
        <fullName evidence="3">GGDEF family protein</fullName>
    </submittedName>
</protein>
<dbReference type="PROSITE" id="PS50887">
    <property type="entry name" value="GGDEF"/>
    <property type="match status" value="1"/>
</dbReference>
<dbReference type="PANTHER" id="PTHR45138">
    <property type="entry name" value="REGULATORY COMPONENTS OF SENSORY TRANSDUCTION SYSTEM"/>
    <property type="match status" value="1"/>
</dbReference>
<keyword evidence="1" id="KW-0472">Membrane</keyword>
<dbReference type="CDD" id="cd01949">
    <property type="entry name" value="GGDEF"/>
    <property type="match status" value="1"/>
</dbReference>
<feature type="domain" description="GGDEF" evidence="2">
    <location>
        <begin position="255"/>
        <end position="385"/>
    </location>
</feature>
<feature type="transmembrane region" description="Helical" evidence="1">
    <location>
        <begin position="113"/>
        <end position="131"/>
    </location>
</feature>
<accession>G0VLF2</accession>
<dbReference type="HOGENOM" id="CLU_810837_0_0_9"/>
<evidence type="ECO:0000256" key="1">
    <source>
        <dbReference type="SAM" id="Phobius"/>
    </source>
</evidence>
<dbReference type="InterPro" id="IPR050469">
    <property type="entry name" value="Diguanylate_Cyclase"/>
</dbReference>
<dbReference type="PANTHER" id="PTHR45138:SF9">
    <property type="entry name" value="DIGUANYLATE CYCLASE DGCM-RELATED"/>
    <property type="match status" value="1"/>
</dbReference>
<dbReference type="SMART" id="SM00267">
    <property type="entry name" value="GGDEF"/>
    <property type="match status" value="1"/>
</dbReference>
<dbReference type="InterPro" id="IPR000160">
    <property type="entry name" value="GGDEF_dom"/>
</dbReference>
<sequence>MKFIIYLQKYIQQLFQRTLGDFQDIQAILSDPEFKKRKIRDNLYACSFVACLLCIISMTGFVGTYAPRAVGAVLTTINSTTVYLVIFGINLVFLACFYQCLREVVKDEELLDDLVYVFLLIDSSLACLSFFTTQNGSSFFFEYLLILILVYLLPIYDNIKVLIPIIAVNLVTTFAVIDVTGHEVPWQDQYDIVLFYLVCLVIIFSRRHLALSFAQVRMTLRSRNEEFYQRSRTDELTGLLNREALREDFEQYFGKALCVMICDIDQFKFYNDTYGHIRGDEILSVVSRLFQKHFGYTGVYRYGGDEFLIISFMPHDGFQHYVEIFQNQLCKQPFEAVQRHPTVSGGYTWGYCEGAVSLRTMFARADQLLYKAKAAGRNRVFGEPFDMEKAEAGLHEMATWINKSS</sequence>
<proteinExistence type="predicted"/>
<dbReference type="eggNOG" id="COG3706">
    <property type="taxonomic scope" value="Bacteria"/>
</dbReference>
<evidence type="ECO:0000313" key="4">
    <source>
        <dbReference type="Proteomes" id="UP000010111"/>
    </source>
</evidence>
<dbReference type="NCBIfam" id="TIGR00254">
    <property type="entry name" value="GGDEF"/>
    <property type="match status" value="1"/>
</dbReference>
<evidence type="ECO:0000313" key="3">
    <source>
        <dbReference type="EMBL" id="CCC72532.1"/>
    </source>
</evidence>
<reference evidence="3 4" key="1">
    <citation type="journal article" date="2011" name="J. Bacteriol.">
        <title>Genome Sequence of the Ruminal Bacterium Megasphaera elsdenii.</title>
        <authorList>
            <person name="Marx H."/>
            <person name="Graf A.B."/>
            <person name="Tatto N."/>
            <person name="Thallinger G.G."/>
            <person name="Mattanovich D."/>
            <person name="Sauer M."/>
        </authorList>
    </citation>
    <scope>NUCLEOTIDE SEQUENCE [LARGE SCALE GENOMIC DNA]</scope>
    <source>
        <strain evidence="3 4">DSM 20460</strain>
    </source>
</reference>
<keyword evidence="1" id="KW-1133">Transmembrane helix</keyword>